<evidence type="ECO:0000256" key="1">
    <source>
        <dbReference type="SAM" id="MobiDB-lite"/>
    </source>
</evidence>
<dbReference type="InterPro" id="IPR035979">
    <property type="entry name" value="RBD_domain_sf"/>
</dbReference>
<evidence type="ECO:0000259" key="2">
    <source>
        <dbReference type="Pfam" id="PF04059"/>
    </source>
</evidence>
<sequence length="422" mass="48222">MAESEVAKLLNPEAQEFFPQKSTHLSHPPPPPPPPPPYPHLHFPPPPPAVSNPFFYYTTTTTSTAQSPPFHTTFYYTTSTSTASYGFQTEPSISLLSPPQAEADHHLIRNQKLLNGPKWDKNGGPVCNNMSRCLSGRRVGRDQEVPRGTHQINRRIREQLRHNKLLMRREVDDGHIHHTRSSWKYNNNENDNRRNNKVETSTNWSVAIKKKKNKSEVLPMIRGGNYTTLMIRNIPSKYTRQMVLDFLDHHCMMENRKVAAAQKLDDAAEEDDHHHQNLSAFDFLYLPMDFKSGLNKGYAFVNFTKAEAAWKFYDTKNNQTWDHFQSSKIREIARARLQGKVELVKHFEKMGFPCESEEVLPVCYCPARDGSNKWVKQRTVGRRLVCIGSSSVELLDNKQAQPKAAGEETTKLAAGYSSSMMT</sequence>
<dbReference type="AlphaFoldDB" id="A0A978USA6"/>
<feature type="region of interest" description="Disordered" evidence="1">
    <location>
        <begin position="399"/>
        <end position="422"/>
    </location>
</feature>
<dbReference type="OrthoDB" id="417481at2759"/>
<comment type="caution">
    <text evidence="3">The sequence shown here is derived from an EMBL/GenBank/DDBJ whole genome shotgun (WGS) entry which is preliminary data.</text>
</comment>
<proteinExistence type="predicted"/>
<dbReference type="GO" id="GO:0003676">
    <property type="term" value="F:nucleic acid binding"/>
    <property type="evidence" value="ECO:0007669"/>
    <property type="project" value="InterPro"/>
</dbReference>
<organism evidence="3 4">
    <name type="scientific">Ziziphus jujuba var. spinosa</name>
    <dbReference type="NCBI Taxonomy" id="714518"/>
    <lineage>
        <taxon>Eukaryota</taxon>
        <taxon>Viridiplantae</taxon>
        <taxon>Streptophyta</taxon>
        <taxon>Embryophyta</taxon>
        <taxon>Tracheophyta</taxon>
        <taxon>Spermatophyta</taxon>
        <taxon>Magnoliopsida</taxon>
        <taxon>eudicotyledons</taxon>
        <taxon>Gunneridae</taxon>
        <taxon>Pentapetalae</taxon>
        <taxon>rosids</taxon>
        <taxon>fabids</taxon>
        <taxon>Rosales</taxon>
        <taxon>Rhamnaceae</taxon>
        <taxon>Paliureae</taxon>
        <taxon>Ziziphus</taxon>
    </lineage>
</organism>
<dbReference type="SUPFAM" id="SSF101447">
    <property type="entry name" value="Formin homology 2 domain (FH2 domain)"/>
    <property type="match status" value="1"/>
</dbReference>
<feature type="domain" description="Mei2-like C-terminal RNA recognition motif" evidence="2">
    <location>
        <begin position="275"/>
        <end position="347"/>
    </location>
</feature>
<dbReference type="EMBL" id="JAEACU010000009">
    <property type="protein sequence ID" value="KAH7517756.1"/>
    <property type="molecule type" value="Genomic_DNA"/>
</dbReference>
<feature type="region of interest" description="Disordered" evidence="1">
    <location>
        <begin position="1"/>
        <end position="44"/>
    </location>
</feature>
<dbReference type="InterPro" id="IPR012677">
    <property type="entry name" value="Nucleotide-bd_a/b_plait_sf"/>
</dbReference>
<evidence type="ECO:0000313" key="4">
    <source>
        <dbReference type="Proteomes" id="UP000813462"/>
    </source>
</evidence>
<dbReference type="SUPFAM" id="SSF54928">
    <property type="entry name" value="RNA-binding domain, RBD"/>
    <property type="match status" value="1"/>
</dbReference>
<gene>
    <name evidence="3" type="ORF">FEM48_Zijuj09G0098100</name>
</gene>
<reference evidence="3" key="1">
    <citation type="journal article" date="2021" name="Front. Plant Sci.">
        <title>Chromosome-Scale Genome Assembly for Chinese Sour Jujube and Insights Into Its Genome Evolution and Domestication Signature.</title>
        <authorList>
            <person name="Shen L.-Y."/>
            <person name="Luo H."/>
            <person name="Wang X.-L."/>
            <person name="Wang X.-M."/>
            <person name="Qiu X.-J."/>
            <person name="Liu H."/>
            <person name="Zhou S.-S."/>
            <person name="Jia K.-H."/>
            <person name="Nie S."/>
            <person name="Bao Y.-T."/>
            <person name="Zhang R.-G."/>
            <person name="Yun Q.-Z."/>
            <person name="Chai Y.-H."/>
            <person name="Lu J.-Y."/>
            <person name="Li Y."/>
            <person name="Zhao S.-W."/>
            <person name="Mao J.-F."/>
            <person name="Jia S.-G."/>
            <person name="Mao Y.-M."/>
        </authorList>
    </citation>
    <scope>NUCLEOTIDE SEQUENCE</scope>
    <source>
        <strain evidence="3">AT0</strain>
        <tissue evidence="3">Leaf</tissue>
    </source>
</reference>
<accession>A0A978USA6</accession>
<evidence type="ECO:0000313" key="3">
    <source>
        <dbReference type="EMBL" id="KAH7517756.1"/>
    </source>
</evidence>
<dbReference type="Pfam" id="PF04059">
    <property type="entry name" value="RRM_2"/>
    <property type="match status" value="1"/>
</dbReference>
<feature type="compositionally biased region" description="Pro residues" evidence="1">
    <location>
        <begin position="27"/>
        <end position="44"/>
    </location>
</feature>
<name>A0A978USA6_ZIZJJ</name>
<dbReference type="Proteomes" id="UP000813462">
    <property type="component" value="Unassembled WGS sequence"/>
</dbReference>
<dbReference type="InterPro" id="IPR007201">
    <property type="entry name" value="Mei2-like_Rrm_C"/>
</dbReference>
<dbReference type="Gene3D" id="3.30.70.330">
    <property type="match status" value="1"/>
</dbReference>
<protein>
    <recommendedName>
        <fullName evidence="2">Mei2-like C-terminal RNA recognition motif domain-containing protein</fullName>
    </recommendedName>
</protein>